<dbReference type="SUPFAM" id="SSF140106">
    <property type="entry name" value="Calcyclin-binding protein-like"/>
    <property type="match status" value="1"/>
</dbReference>
<keyword evidence="7" id="KW-0007">Acetylation</keyword>
<dbReference type="PROSITE" id="PS51203">
    <property type="entry name" value="CS"/>
    <property type="match status" value="1"/>
</dbReference>
<evidence type="ECO:0000256" key="6">
    <source>
        <dbReference type="ARBA" id="ARBA00022786"/>
    </source>
</evidence>
<evidence type="ECO:0000256" key="3">
    <source>
        <dbReference type="ARBA" id="ARBA00015702"/>
    </source>
</evidence>
<evidence type="ECO:0000256" key="11">
    <source>
        <dbReference type="SAM" id="MobiDB-lite"/>
    </source>
</evidence>
<evidence type="ECO:0000259" key="12">
    <source>
        <dbReference type="PROSITE" id="PS51048"/>
    </source>
</evidence>
<comment type="caution">
    <text evidence="14">The sequence shown here is derived from an EMBL/GenBank/DDBJ whole genome shotgun (WGS) entry which is preliminary data.</text>
</comment>
<evidence type="ECO:0000313" key="15">
    <source>
        <dbReference type="Proteomes" id="UP001219518"/>
    </source>
</evidence>
<evidence type="ECO:0000256" key="7">
    <source>
        <dbReference type="ARBA" id="ARBA00022990"/>
    </source>
</evidence>
<dbReference type="SUPFAM" id="SSF49764">
    <property type="entry name" value="HSP20-like chaperones"/>
    <property type="match status" value="1"/>
</dbReference>
<dbReference type="Gene3D" id="2.60.40.790">
    <property type="match status" value="1"/>
</dbReference>
<dbReference type="GO" id="GO:0015631">
    <property type="term" value="F:tubulin binding"/>
    <property type="evidence" value="ECO:0007669"/>
    <property type="project" value="InterPro"/>
</dbReference>
<dbReference type="GO" id="GO:0007507">
    <property type="term" value="P:heart development"/>
    <property type="evidence" value="ECO:0007669"/>
    <property type="project" value="TreeGrafter"/>
</dbReference>
<comment type="subcellular location">
    <subcellularLocation>
        <location evidence="2">Cytoplasm</location>
    </subcellularLocation>
    <subcellularLocation>
        <location evidence="1">Nucleus</location>
    </subcellularLocation>
</comment>
<name>A0AAE1GR83_9NEOP</name>
<dbReference type="EMBL" id="JAHWGI010000011">
    <property type="protein sequence ID" value="KAK3907478.1"/>
    <property type="molecule type" value="Genomic_DNA"/>
</dbReference>
<protein>
    <recommendedName>
        <fullName evidence="3">Calcyclin-binding protein</fullName>
    </recommendedName>
</protein>
<dbReference type="InterPro" id="IPR037893">
    <property type="entry name" value="CS_CacyBP"/>
</dbReference>
<keyword evidence="15" id="KW-1185">Reference proteome</keyword>
<dbReference type="Proteomes" id="UP001219518">
    <property type="component" value="Unassembled WGS sequence"/>
</dbReference>
<evidence type="ECO:0000256" key="4">
    <source>
        <dbReference type="ARBA" id="ARBA00022490"/>
    </source>
</evidence>
<feature type="domain" description="SGS" evidence="12">
    <location>
        <begin position="156"/>
        <end position="237"/>
    </location>
</feature>
<comment type="function">
    <text evidence="9">May be involved in calcium-dependent ubiquitination and subsequent proteasomal degradation of target proteins. Probably serves as a molecular bridge in ubiquitin E3 complexes. Participates in the ubiquitin-mediated degradation of beta-catenin (CTNNB1).</text>
</comment>
<proteinExistence type="predicted"/>
<evidence type="ECO:0000256" key="1">
    <source>
        <dbReference type="ARBA" id="ARBA00004123"/>
    </source>
</evidence>
<dbReference type="InterPro" id="IPR008978">
    <property type="entry name" value="HSP20-like_chaperone"/>
</dbReference>
<evidence type="ECO:0000259" key="13">
    <source>
        <dbReference type="PROSITE" id="PS51203"/>
    </source>
</evidence>
<dbReference type="GO" id="GO:0005737">
    <property type="term" value="C:cytoplasm"/>
    <property type="evidence" value="ECO:0007669"/>
    <property type="project" value="UniProtKB-SubCell"/>
</dbReference>
<dbReference type="GO" id="GO:0031625">
    <property type="term" value="F:ubiquitin protein ligase binding"/>
    <property type="evidence" value="ECO:0007669"/>
    <property type="project" value="InterPro"/>
</dbReference>
<dbReference type="InterPro" id="IPR007699">
    <property type="entry name" value="SGS_dom"/>
</dbReference>
<evidence type="ECO:0000256" key="9">
    <source>
        <dbReference type="ARBA" id="ARBA00025145"/>
    </source>
</evidence>
<dbReference type="InterPro" id="IPR007052">
    <property type="entry name" value="CS_dom"/>
</dbReference>
<accession>A0AAE1GR83</accession>
<dbReference type="AlphaFoldDB" id="A0AAE1GR83"/>
<feature type="domain" description="CS" evidence="13">
    <location>
        <begin position="77"/>
        <end position="171"/>
    </location>
</feature>
<evidence type="ECO:0000313" key="14">
    <source>
        <dbReference type="EMBL" id="KAK3907478.1"/>
    </source>
</evidence>
<dbReference type="Pfam" id="PF09032">
    <property type="entry name" value="Siah-Interact_N"/>
    <property type="match status" value="1"/>
</dbReference>
<dbReference type="FunFam" id="2.60.40.790:FF:000006">
    <property type="entry name" value="calcyclin-binding protein-like"/>
    <property type="match status" value="1"/>
</dbReference>
<gene>
    <name evidence="14" type="ORF">KUF71_002977</name>
</gene>
<dbReference type="PANTHER" id="PTHR13164">
    <property type="entry name" value="CALICYLIN BINDING PROTEIN"/>
    <property type="match status" value="1"/>
</dbReference>
<dbReference type="Pfam" id="PF04969">
    <property type="entry name" value="CS"/>
    <property type="match status" value="1"/>
</dbReference>
<dbReference type="Gene3D" id="4.10.860.10">
    <property type="entry name" value="UVR domain"/>
    <property type="match status" value="1"/>
</dbReference>
<keyword evidence="8" id="KW-0539">Nucleus</keyword>
<keyword evidence="5" id="KW-0597">Phosphoprotein</keyword>
<dbReference type="PANTHER" id="PTHR13164:SF3">
    <property type="entry name" value="CALCYCLIN-BINDING PROTEIN"/>
    <property type="match status" value="1"/>
</dbReference>
<organism evidence="14 15">
    <name type="scientific">Frankliniella fusca</name>
    <dbReference type="NCBI Taxonomy" id="407009"/>
    <lineage>
        <taxon>Eukaryota</taxon>
        <taxon>Metazoa</taxon>
        <taxon>Ecdysozoa</taxon>
        <taxon>Arthropoda</taxon>
        <taxon>Hexapoda</taxon>
        <taxon>Insecta</taxon>
        <taxon>Pterygota</taxon>
        <taxon>Neoptera</taxon>
        <taxon>Paraneoptera</taxon>
        <taxon>Thysanoptera</taxon>
        <taxon>Terebrantia</taxon>
        <taxon>Thripoidea</taxon>
        <taxon>Thripidae</taxon>
        <taxon>Frankliniella</taxon>
    </lineage>
</organism>
<sequence length="237" mass="27075">MTAARLEEMRLDAEELKSLLSSATRQKVKDLLSLDIRKVETDIIRLQEQLSKETEQNKASSSAPTPVTSTGGRCYDVKIMNYAWDQSDKFVKIFVTLKNVHTIPAENVSCDFKDRSMELHVNGLENRNHHLPILNLLEEIDVEKSYWKVKTDNVIVFMAKSKIGEKWSHITGVEKKVTEKKTPKYEPSDDPSSSIMGLLKQMYEDGDDEMKRTIAKAWSSNQDKKSTLDDMPSMPSF</sequence>
<keyword evidence="10" id="KW-0175">Coiled coil</keyword>
<dbReference type="CDD" id="cd06468">
    <property type="entry name" value="p23_CacyBP"/>
    <property type="match status" value="1"/>
</dbReference>
<dbReference type="PROSITE" id="PS51048">
    <property type="entry name" value="SGS"/>
    <property type="match status" value="1"/>
</dbReference>
<dbReference type="InterPro" id="IPR037201">
    <property type="entry name" value="CacyBP_N"/>
</dbReference>
<dbReference type="GO" id="GO:0005634">
    <property type="term" value="C:nucleus"/>
    <property type="evidence" value="ECO:0007669"/>
    <property type="project" value="UniProtKB-SubCell"/>
</dbReference>
<dbReference type="InterPro" id="IPR015120">
    <property type="entry name" value="Siah-Interact_N"/>
</dbReference>
<reference evidence="14" key="1">
    <citation type="submission" date="2021-07" db="EMBL/GenBank/DDBJ databases">
        <authorList>
            <person name="Catto M.A."/>
            <person name="Jacobson A."/>
            <person name="Kennedy G."/>
            <person name="Labadie P."/>
            <person name="Hunt B.G."/>
            <person name="Srinivasan R."/>
        </authorList>
    </citation>
    <scope>NUCLEOTIDE SEQUENCE</scope>
    <source>
        <strain evidence="14">PL_HMW_Pooled</strain>
        <tissue evidence="14">Head</tissue>
    </source>
</reference>
<reference evidence="14" key="2">
    <citation type="journal article" date="2023" name="BMC Genomics">
        <title>Pest status, molecular evolution, and epigenetic factors derived from the genome assembly of Frankliniella fusca, a thysanopteran phytovirus vector.</title>
        <authorList>
            <person name="Catto M.A."/>
            <person name="Labadie P.E."/>
            <person name="Jacobson A.L."/>
            <person name="Kennedy G.G."/>
            <person name="Srinivasan R."/>
            <person name="Hunt B.G."/>
        </authorList>
    </citation>
    <scope>NUCLEOTIDE SEQUENCE</scope>
    <source>
        <strain evidence="14">PL_HMW_Pooled</strain>
    </source>
</reference>
<dbReference type="GO" id="GO:0044548">
    <property type="term" value="F:S100 protein binding"/>
    <property type="evidence" value="ECO:0007669"/>
    <property type="project" value="InterPro"/>
</dbReference>
<feature type="coiled-coil region" evidence="10">
    <location>
        <begin position="6"/>
        <end position="56"/>
    </location>
</feature>
<evidence type="ECO:0000256" key="2">
    <source>
        <dbReference type="ARBA" id="ARBA00004496"/>
    </source>
</evidence>
<keyword evidence="6" id="KW-0833">Ubl conjugation pathway</keyword>
<evidence type="ECO:0000256" key="5">
    <source>
        <dbReference type="ARBA" id="ARBA00022553"/>
    </source>
</evidence>
<evidence type="ECO:0000256" key="8">
    <source>
        <dbReference type="ARBA" id="ARBA00023242"/>
    </source>
</evidence>
<evidence type="ECO:0000256" key="10">
    <source>
        <dbReference type="SAM" id="Coils"/>
    </source>
</evidence>
<keyword evidence="4" id="KW-0963">Cytoplasm</keyword>
<dbReference type="InterPro" id="IPR052289">
    <property type="entry name" value="Calcyclin-binding_UBL-bridge"/>
</dbReference>
<feature type="region of interest" description="Disordered" evidence="11">
    <location>
        <begin position="217"/>
        <end position="237"/>
    </location>
</feature>